<proteinExistence type="predicted"/>
<accession>A0ABP8S0Z8</accession>
<dbReference type="InterPro" id="IPR032710">
    <property type="entry name" value="NTF2-like_dom_sf"/>
</dbReference>
<feature type="domain" description="SnoaL-like" evidence="1">
    <location>
        <begin position="10"/>
        <end position="117"/>
    </location>
</feature>
<evidence type="ECO:0000313" key="3">
    <source>
        <dbReference type="Proteomes" id="UP001501598"/>
    </source>
</evidence>
<dbReference type="Pfam" id="PF12680">
    <property type="entry name" value="SnoaL_2"/>
    <property type="match status" value="1"/>
</dbReference>
<protein>
    <submittedName>
        <fullName evidence="2">Nuclear transport factor 2 family protein</fullName>
    </submittedName>
</protein>
<gene>
    <name evidence="2" type="ORF">GCM10023175_60300</name>
</gene>
<dbReference type="EMBL" id="BAABGT010000099">
    <property type="protein sequence ID" value="GAA4556940.1"/>
    <property type="molecule type" value="Genomic_DNA"/>
</dbReference>
<reference evidence="3" key="1">
    <citation type="journal article" date="2019" name="Int. J. Syst. Evol. Microbiol.">
        <title>The Global Catalogue of Microorganisms (GCM) 10K type strain sequencing project: providing services to taxonomists for standard genome sequencing and annotation.</title>
        <authorList>
            <consortium name="The Broad Institute Genomics Platform"/>
            <consortium name="The Broad Institute Genome Sequencing Center for Infectious Disease"/>
            <person name="Wu L."/>
            <person name="Ma J."/>
        </authorList>
    </citation>
    <scope>NUCLEOTIDE SEQUENCE [LARGE SCALE GENOMIC DNA]</scope>
    <source>
        <strain evidence="3">JCM 17906</strain>
    </source>
</reference>
<dbReference type="Gene3D" id="3.10.450.50">
    <property type="match status" value="1"/>
</dbReference>
<organism evidence="2 3">
    <name type="scientific">Pseudonocardia xishanensis</name>
    <dbReference type="NCBI Taxonomy" id="630995"/>
    <lineage>
        <taxon>Bacteria</taxon>
        <taxon>Bacillati</taxon>
        <taxon>Actinomycetota</taxon>
        <taxon>Actinomycetes</taxon>
        <taxon>Pseudonocardiales</taxon>
        <taxon>Pseudonocardiaceae</taxon>
        <taxon>Pseudonocardia</taxon>
    </lineage>
</organism>
<dbReference type="InterPro" id="IPR037401">
    <property type="entry name" value="SnoaL-like"/>
</dbReference>
<keyword evidence="3" id="KW-1185">Reference proteome</keyword>
<sequence>MTTRTPREVVTALLDGVAAGRWDDLAELYATDTVVRHPFARDASALLTGREALRAHFGRLASSGMSLAAREPVTVYETTDPEIVVARFTYAGTDATDTPIEMAACFIWRIRDGLIVDAHDYLDTPRPTDPKDFA</sequence>
<evidence type="ECO:0000313" key="2">
    <source>
        <dbReference type="EMBL" id="GAA4556940.1"/>
    </source>
</evidence>
<dbReference type="RefSeq" id="WP_345426079.1">
    <property type="nucleotide sequence ID" value="NZ_BAABGT010000099.1"/>
</dbReference>
<dbReference type="Proteomes" id="UP001501598">
    <property type="component" value="Unassembled WGS sequence"/>
</dbReference>
<name>A0ABP8S0Z8_9PSEU</name>
<dbReference type="SUPFAM" id="SSF54427">
    <property type="entry name" value="NTF2-like"/>
    <property type="match status" value="1"/>
</dbReference>
<evidence type="ECO:0000259" key="1">
    <source>
        <dbReference type="Pfam" id="PF12680"/>
    </source>
</evidence>
<comment type="caution">
    <text evidence="2">The sequence shown here is derived from an EMBL/GenBank/DDBJ whole genome shotgun (WGS) entry which is preliminary data.</text>
</comment>